<gene>
    <name evidence="2" type="ORF">ACA29_08610</name>
</gene>
<evidence type="ECO:0000313" key="2">
    <source>
        <dbReference type="EMBL" id="KRG13402.1"/>
    </source>
</evidence>
<protein>
    <submittedName>
        <fullName evidence="2">Uncharacterized protein</fullName>
    </submittedName>
</protein>
<organism evidence="2 3">
    <name type="scientific">Lederbergia galactosidilytica</name>
    <dbReference type="NCBI Taxonomy" id="217031"/>
    <lineage>
        <taxon>Bacteria</taxon>
        <taxon>Bacillati</taxon>
        <taxon>Bacillota</taxon>
        <taxon>Bacilli</taxon>
        <taxon>Bacillales</taxon>
        <taxon>Bacillaceae</taxon>
        <taxon>Lederbergia</taxon>
    </lineage>
</organism>
<evidence type="ECO:0000313" key="3">
    <source>
        <dbReference type="Proteomes" id="UP000053881"/>
    </source>
</evidence>
<dbReference type="EMBL" id="LGPB01000077">
    <property type="protein sequence ID" value="KRG13402.1"/>
    <property type="molecule type" value="Genomic_DNA"/>
</dbReference>
<dbReference type="AlphaFoldDB" id="A0A0Q9Y6K3"/>
<name>A0A0Q9Y6K3_9BACI</name>
<sequence length="200" mass="23364">MNSRVKNVLIISIMTIFYTIVLTFIFPQTRSFMLDSIGKVSEYLRQELTATLQIETSSTKSKASVTNVKDSKTDHVPTYYIKASFNEESYQIDGQMNITIENPKTDSVVFYTYPYAWSPMIIKKVLLNEVVVPFSYDQKQIVVENPKEEKKLNFTIEFKTPVPRKGTRFGYKDDVWLITTWYPCMVNYYLVSNARCFEQE</sequence>
<dbReference type="PATRIC" id="fig|217031.4.peg.2831"/>
<keyword evidence="1" id="KW-0812">Transmembrane</keyword>
<comment type="caution">
    <text evidence="2">The sequence shown here is derived from an EMBL/GenBank/DDBJ whole genome shotgun (WGS) entry which is preliminary data.</text>
</comment>
<evidence type="ECO:0000256" key="1">
    <source>
        <dbReference type="SAM" id="Phobius"/>
    </source>
</evidence>
<reference evidence="2 3" key="1">
    <citation type="submission" date="2015-06" db="EMBL/GenBank/DDBJ databases">
        <title>Genome sequencing project of Bacillus galactosidilyticus PL133.</title>
        <authorList>
            <person name="Gaiero J."/>
            <person name="Nicol R."/>
            <person name="Habash M."/>
        </authorList>
    </citation>
    <scope>NUCLEOTIDE SEQUENCE [LARGE SCALE GENOMIC DNA]</scope>
    <source>
        <strain evidence="2 3">PL133</strain>
    </source>
</reference>
<accession>A0A0Q9Y6K3</accession>
<dbReference type="Proteomes" id="UP000053881">
    <property type="component" value="Unassembled WGS sequence"/>
</dbReference>
<keyword evidence="1" id="KW-0472">Membrane</keyword>
<proteinExistence type="predicted"/>
<feature type="transmembrane region" description="Helical" evidence="1">
    <location>
        <begin position="7"/>
        <end position="26"/>
    </location>
</feature>
<keyword evidence="1" id="KW-1133">Transmembrane helix</keyword>